<dbReference type="HOGENOM" id="CLU_1732907_0_0_1"/>
<dbReference type="KEGG" id="wse:WALSEDRAFT_60733"/>
<proteinExistence type="predicted"/>
<dbReference type="GeneID" id="18474129"/>
<feature type="compositionally biased region" description="Low complexity" evidence="1">
    <location>
        <begin position="132"/>
        <end position="143"/>
    </location>
</feature>
<reference evidence="3 4" key="1">
    <citation type="journal article" date="2012" name="Fungal Genet. Biol.">
        <title>The genome of the xerotolerant mold Wallemia sebi reveals adaptations to osmotic stress and suggests cryptic sexual reproduction.</title>
        <authorList>
            <person name="Padamsee M."/>
            <person name="Kumar T.K.A."/>
            <person name="Riley R."/>
            <person name="Binder M."/>
            <person name="Boyd A."/>
            <person name="Calvo A.M."/>
            <person name="Furukawa K."/>
            <person name="Hesse C."/>
            <person name="Hohmann S."/>
            <person name="James T.Y."/>
            <person name="LaButti K."/>
            <person name="Lapidus A."/>
            <person name="Lindquist E."/>
            <person name="Lucas S."/>
            <person name="Miller K."/>
            <person name="Shantappa S."/>
            <person name="Grigoriev I.V."/>
            <person name="Hibbett D.S."/>
            <person name="McLaughlin D.J."/>
            <person name="Spatafora J.W."/>
            <person name="Aime M.C."/>
        </authorList>
    </citation>
    <scope>NUCLEOTIDE SEQUENCE [LARGE SCALE GENOMIC DNA]</scope>
    <source>
        <strain evidence="4">ATCC MYA-4683 / CBS 633.66</strain>
    </source>
</reference>
<gene>
    <name evidence="3" type="ORF">WALSEDRAFT_60733</name>
</gene>
<organism evidence="3 4">
    <name type="scientific">Wallemia mellicola (strain ATCC MYA-4683 / CBS 633.66)</name>
    <name type="common">Wallemia sebi (CBS 633.66)</name>
    <dbReference type="NCBI Taxonomy" id="671144"/>
    <lineage>
        <taxon>Eukaryota</taxon>
        <taxon>Fungi</taxon>
        <taxon>Dikarya</taxon>
        <taxon>Basidiomycota</taxon>
        <taxon>Wallemiomycotina</taxon>
        <taxon>Wallemiomycetes</taxon>
        <taxon>Wallemiales</taxon>
        <taxon>Wallemiaceae</taxon>
        <taxon>Wallemia</taxon>
    </lineage>
</organism>
<dbReference type="InParanoid" id="I4YA56"/>
<keyword evidence="2" id="KW-0812">Transmembrane</keyword>
<name>I4YA56_WALMC</name>
<feature type="transmembrane region" description="Helical" evidence="2">
    <location>
        <begin position="12"/>
        <end position="33"/>
    </location>
</feature>
<feature type="region of interest" description="Disordered" evidence="1">
    <location>
        <begin position="132"/>
        <end position="151"/>
    </location>
</feature>
<keyword evidence="4" id="KW-1185">Reference proteome</keyword>
<evidence type="ECO:0000256" key="1">
    <source>
        <dbReference type="SAM" id="MobiDB-lite"/>
    </source>
</evidence>
<dbReference type="EMBL" id="JH668236">
    <property type="protein sequence ID" value="EIM20848.1"/>
    <property type="molecule type" value="Genomic_DNA"/>
</dbReference>
<dbReference type="OMA" id="NSHDEIH"/>
<dbReference type="AlphaFoldDB" id="I4YA56"/>
<dbReference type="RefSeq" id="XP_006959110.1">
    <property type="nucleotide sequence ID" value="XM_006959048.1"/>
</dbReference>
<keyword evidence="2" id="KW-1133">Transmembrane helix</keyword>
<sequence length="151" mass="17234">MSSVIEPKNKYFPAIIVAIVVGACVVFMIAVWITQQVLKRKPNVEEKRQSYYPEDFYHGYNKKAPNTKNEIEEEDVQDVEKAVPRPRPRPRKTDSESLPTRPETLYSPTRPNSTLLLDEFVAPLFDNSSNNHSNSNLLKNSSHNSHEGHAN</sequence>
<protein>
    <submittedName>
        <fullName evidence="3">Uncharacterized protein</fullName>
    </submittedName>
</protein>
<evidence type="ECO:0000313" key="3">
    <source>
        <dbReference type="EMBL" id="EIM20848.1"/>
    </source>
</evidence>
<evidence type="ECO:0000313" key="4">
    <source>
        <dbReference type="Proteomes" id="UP000005242"/>
    </source>
</evidence>
<accession>I4YA56</accession>
<evidence type="ECO:0000256" key="2">
    <source>
        <dbReference type="SAM" id="Phobius"/>
    </source>
</evidence>
<feature type="region of interest" description="Disordered" evidence="1">
    <location>
        <begin position="55"/>
        <end position="111"/>
    </location>
</feature>
<dbReference type="Proteomes" id="UP000005242">
    <property type="component" value="Unassembled WGS sequence"/>
</dbReference>
<keyword evidence="2" id="KW-0472">Membrane</keyword>